<proteinExistence type="inferred from homology"/>
<sequence>MFGKVKIIGGKKPESFDKTSELNAFLGEGTSFEGSLSFEGTVRVEGKLKGDIFAKDILIVGHNGKVEGEIEVDTIIINGLVKGNIRAARRVEISPPGRFYGEIETPTFVIHEGGIFEGNCRMERIKDELTATKFSTSLRETGHYMVKEVNKSNSGGSTH</sequence>
<gene>
    <name evidence="2" type="ORF">JW984_10140</name>
</gene>
<reference evidence="2" key="2">
    <citation type="submission" date="2021-01" db="EMBL/GenBank/DDBJ databases">
        <authorList>
            <person name="Hahn C.R."/>
            <person name="Youssef N.H."/>
            <person name="Elshahed M."/>
        </authorList>
    </citation>
    <scope>NUCLEOTIDE SEQUENCE</scope>
    <source>
        <strain evidence="2">Zod_Metabat.24</strain>
    </source>
</reference>
<dbReference type="Proteomes" id="UP000809273">
    <property type="component" value="Unassembled WGS sequence"/>
</dbReference>
<dbReference type="AlphaFoldDB" id="A0A9D8PQ01"/>
<evidence type="ECO:0000256" key="1">
    <source>
        <dbReference type="ARBA" id="ARBA00044755"/>
    </source>
</evidence>
<comment type="similarity">
    <text evidence="1">Belongs to the bactofilin family.</text>
</comment>
<dbReference type="EMBL" id="JAFGIX010000052">
    <property type="protein sequence ID" value="MBN1573542.1"/>
    <property type="molecule type" value="Genomic_DNA"/>
</dbReference>
<evidence type="ECO:0000313" key="2">
    <source>
        <dbReference type="EMBL" id="MBN1573542.1"/>
    </source>
</evidence>
<comment type="caution">
    <text evidence="2">The sequence shown here is derived from an EMBL/GenBank/DDBJ whole genome shotgun (WGS) entry which is preliminary data.</text>
</comment>
<protein>
    <submittedName>
        <fullName evidence="2">Polymer-forming cytoskeletal protein</fullName>
    </submittedName>
</protein>
<dbReference type="Pfam" id="PF04519">
    <property type="entry name" value="Bactofilin"/>
    <property type="match status" value="1"/>
</dbReference>
<organism evidence="2 3">
    <name type="scientific">Candidatus Zymogenus saltonus</name>
    <dbReference type="NCBI Taxonomy" id="2844893"/>
    <lineage>
        <taxon>Bacteria</taxon>
        <taxon>Deltaproteobacteria</taxon>
        <taxon>Candidatus Zymogenia</taxon>
        <taxon>Candidatus Zymogeniales</taxon>
        <taxon>Candidatus Zymogenaceae</taxon>
        <taxon>Candidatus Zymogenus</taxon>
    </lineage>
</organism>
<evidence type="ECO:0000313" key="3">
    <source>
        <dbReference type="Proteomes" id="UP000809273"/>
    </source>
</evidence>
<dbReference type="InterPro" id="IPR007607">
    <property type="entry name" value="BacA/B"/>
</dbReference>
<dbReference type="PANTHER" id="PTHR35024:SF4">
    <property type="entry name" value="POLYMER-FORMING CYTOSKELETAL PROTEIN"/>
    <property type="match status" value="1"/>
</dbReference>
<accession>A0A9D8PQ01</accession>
<name>A0A9D8PQ01_9DELT</name>
<reference evidence="2" key="1">
    <citation type="journal article" date="2021" name="Environ. Microbiol.">
        <title>Genomic characterization of three novel Desulfobacterota classes expand the metabolic and phylogenetic diversity of the phylum.</title>
        <authorList>
            <person name="Murphy C.L."/>
            <person name="Biggerstaff J."/>
            <person name="Eichhorn A."/>
            <person name="Ewing E."/>
            <person name="Shahan R."/>
            <person name="Soriano D."/>
            <person name="Stewart S."/>
            <person name="VanMol K."/>
            <person name="Walker R."/>
            <person name="Walters P."/>
            <person name="Elshahed M.S."/>
            <person name="Youssef N.H."/>
        </authorList>
    </citation>
    <scope>NUCLEOTIDE SEQUENCE</scope>
    <source>
        <strain evidence="2">Zod_Metabat.24</strain>
    </source>
</reference>
<dbReference type="PANTHER" id="PTHR35024">
    <property type="entry name" value="HYPOTHETICAL CYTOSOLIC PROTEIN"/>
    <property type="match status" value="1"/>
</dbReference>